<feature type="chain" id="PRO_5036999573" evidence="2">
    <location>
        <begin position="24"/>
        <end position="76"/>
    </location>
</feature>
<dbReference type="AlphaFoldDB" id="A0A914E8S5"/>
<organism evidence="3 4">
    <name type="scientific">Acrobeloides nanus</name>
    <dbReference type="NCBI Taxonomy" id="290746"/>
    <lineage>
        <taxon>Eukaryota</taxon>
        <taxon>Metazoa</taxon>
        <taxon>Ecdysozoa</taxon>
        <taxon>Nematoda</taxon>
        <taxon>Chromadorea</taxon>
        <taxon>Rhabditida</taxon>
        <taxon>Tylenchina</taxon>
        <taxon>Cephalobomorpha</taxon>
        <taxon>Cephaloboidea</taxon>
        <taxon>Cephalobidae</taxon>
        <taxon>Acrobeloides</taxon>
    </lineage>
</organism>
<dbReference type="WBParaSite" id="ACRNAN_scaffold652.g13675.t1">
    <property type="protein sequence ID" value="ACRNAN_scaffold652.g13675.t1"/>
    <property type="gene ID" value="ACRNAN_scaffold652.g13675"/>
</dbReference>
<accession>A0A914E8S5</accession>
<feature type="signal peptide" evidence="2">
    <location>
        <begin position="1"/>
        <end position="23"/>
    </location>
</feature>
<protein>
    <submittedName>
        <fullName evidence="4">Secreted protein</fullName>
    </submittedName>
</protein>
<reference evidence="4" key="1">
    <citation type="submission" date="2022-11" db="UniProtKB">
        <authorList>
            <consortium name="WormBaseParasite"/>
        </authorList>
    </citation>
    <scope>IDENTIFICATION</scope>
</reference>
<evidence type="ECO:0000256" key="2">
    <source>
        <dbReference type="SAM" id="SignalP"/>
    </source>
</evidence>
<evidence type="ECO:0000256" key="1">
    <source>
        <dbReference type="SAM" id="MobiDB-lite"/>
    </source>
</evidence>
<evidence type="ECO:0000313" key="3">
    <source>
        <dbReference type="Proteomes" id="UP000887540"/>
    </source>
</evidence>
<keyword evidence="2" id="KW-0732">Signal</keyword>
<dbReference type="Proteomes" id="UP000887540">
    <property type="component" value="Unplaced"/>
</dbReference>
<keyword evidence="3" id="KW-1185">Reference proteome</keyword>
<proteinExistence type="predicted"/>
<feature type="region of interest" description="Disordered" evidence="1">
    <location>
        <begin position="43"/>
        <end position="76"/>
    </location>
</feature>
<name>A0A914E8S5_9BILA</name>
<evidence type="ECO:0000313" key="4">
    <source>
        <dbReference type="WBParaSite" id="ACRNAN_scaffold652.g13675.t1"/>
    </source>
</evidence>
<sequence length="76" mass="8263">MMLSRALTGFAIVGLFVCPQVTAPLVLVEAQLVVHPYHLSEVPHQGNLEKNNKSSNRRGNGRGHGNGFAFGHNQNE</sequence>